<keyword evidence="3" id="KW-1185">Reference proteome</keyword>
<evidence type="ECO:0000256" key="1">
    <source>
        <dbReference type="SAM" id="MobiDB-lite"/>
    </source>
</evidence>
<organism evidence="2 3">
    <name type="scientific">Frankia umida</name>
    <dbReference type="NCBI Taxonomy" id="573489"/>
    <lineage>
        <taxon>Bacteria</taxon>
        <taxon>Bacillati</taxon>
        <taxon>Actinomycetota</taxon>
        <taxon>Actinomycetes</taxon>
        <taxon>Frankiales</taxon>
        <taxon>Frankiaceae</taxon>
        <taxon>Frankia</taxon>
    </lineage>
</organism>
<dbReference type="EMBL" id="JALKFT010000007">
    <property type="protein sequence ID" value="MCK9875950.1"/>
    <property type="molecule type" value="Genomic_DNA"/>
</dbReference>
<dbReference type="InterPro" id="IPR022183">
    <property type="entry name" value="DUF3710"/>
</dbReference>
<comment type="caution">
    <text evidence="2">The sequence shown here is derived from an EMBL/GenBank/DDBJ whole genome shotgun (WGS) entry which is preliminary data.</text>
</comment>
<dbReference type="Proteomes" id="UP001201873">
    <property type="component" value="Unassembled WGS sequence"/>
</dbReference>
<feature type="region of interest" description="Disordered" evidence="1">
    <location>
        <begin position="1"/>
        <end position="34"/>
    </location>
</feature>
<evidence type="ECO:0000313" key="2">
    <source>
        <dbReference type="EMBL" id="MCK9875950.1"/>
    </source>
</evidence>
<accession>A0ABT0JX06</accession>
<proteinExistence type="predicted"/>
<gene>
    <name evidence="2" type="ORF">MXD59_09205</name>
</gene>
<sequence length="255" mass="26466">MSGDADGARPGTPRSEAPSAGPAGAVDPSEVVHDSSVVAEADADLTALSGITQADGLPHIGPFDLADLPADERERADFGALLIPRVDGTWLRLSGTGPLPALVVTDGTSTIELSVLAAPRGEGLWARIREDLRSALQEQDESHQAIERPGPRGPELHLPVVTEQGPTRARVVGVDGPRWFLCAVFTGEAATMPAAAPALEELLAATVVVRGSEPMPVREPLPLLPPDRRAAPVVEVPAPRAASEVITLGARGLFA</sequence>
<name>A0ABT0JX06_9ACTN</name>
<reference evidence="2 3" key="1">
    <citation type="submission" date="2022-04" db="EMBL/GenBank/DDBJ databases">
        <title>Genome diversity in the genus Frankia.</title>
        <authorList>
            <person name="Carlos-Shanley C."/>
            <person name="Hahn D."/>
        </authorList>
    </citation>
    <scope>NUCLEOTIDE SEQUENCE [LARGE SCALE GENOMIC DNA]</scope>
    <source>
        <strain evidence="2 3">Ag45/Mut15</strain>
    </source>
</reference>
<protein>
    <submittedName>
        <fullName evidence="2">DUF3710 domain-containing protein</fullName>
    </submittedName>
</protein>
<dbReference type="Pfam" id="PF12502">
    <property type="entry name" value="DUF3710"/>
    <property type="match status" value="1"/>
</dbReference>
<evidence type="ECO:0000313" key="3">
    <source>
        <dbReference type="Proteomes" id="UP001201873"/>
    </source>
</evidence>